<dbReference type="OrthoDB" id="7130006at2759"/>
<comment type="similarity">
    <text evidence="2">Belongs to the AB hydrolase superfamily. Epoxide hydrolase family.</text>
</comment>
<protein>
    <recommendedName>
        <fullName evidence="5">Epoxide hydrolase</fullName>
    </recommendedName>
</protein>
<dbReference type="PANTHER" id="PTHR43329">
    <property type="entry name" value="EPOXIDE HYDROLASE"/>
    <property type="match status" value="1"/>
</dbReference>
<evidence type="ECO:0000256" key="1">
    <source>
        <dbReference type="ARBA" id="ARBA00022801"/>
    </source>
</evidence>
<dbReference type="Gene3D" id="3.40.50.1820">
    <property type="entry name" value="alpha/beta hydrolase"/>
    <property type="match status" value="1"/>
</dbReference>
<dbReference type="PRINTS" id="PR00412">
    <property type="entry name" value="EPOXHYDRLASE"/>
</dbReference>
<dbReference type="EMBL" id="JABFAD010000013">
    <property type="protein sequence ID" value="MBA0817185.1"/>
    <property type="molecule type" value="Genomic_DNA"/>
</dbReference>
<keyword evidence="4" id="KW-1185">Reference proteome</keyword>
<sequence>DRVKALFNLSVPFIPYDPRFKPVETWKAFYGKDHYIVRFQEPGVIEAEFAEIGVGRAVLELLSYRVPNPLYLPKGNLFGHPLDSPVNLPPWLSEKDADYYATQFQITGITGALNYYRNFDRNWELSAPWWKSQIKVPVKFAMGDLDLVYTMPGMKDYIHNGGFKRDVPFLEEALVINGVSHWIHQEIPDQINQL</sequence>
<feature type="non-terminal residue" evidence="3">
    <location>
        <position position="194"/>
    </location>
</feature>
<feature type="non-terminal residue" evidence="3">
    <location>
        <position position="1"/>
    </location>
</feature>
<comment type="caution">
    <text evidence="3">The sequence shown here is derived from an EMBL/GenBank/DDBJ whole genome shotgun (WGS) entry which is preliminary data.</text>
</comment>
<accession>A0A7J9I7P9</accession>
<name>A0A7J9I7P9_9ROSI</name>
<dbReference type="InterPro" id="IPR000639">
    <property type="entry name" value="Epox_hydrolase-like"/>
</dbReference>
<dbReference type="AlphaFoldDB" id="A0A7J9I7P9"/>
<reference evidence="3 4" key="1">
    <citation type="journal article" date="2019" name="Genome Biol. Evol.">
        <title>Insights into the evolution of the New World diploid cottons (Gossypium, subgenus Houzingenia) based on genome sequencing.</title>
        <authorList>
            <person name="Grover C.E."/>
            <person name="Arick M.A. 2nd"/>
            <person name="Thrash A."/>
            <person name="Conover J.L."/>
            <person name="Sanders W.S."/>
            <person name="Peterson D.G."/>
            <person name="Frelichowski J.E."/>
            <person name="Scheffler J.A."/>
            <person name="Scheffler B.E."/>
            <person name="Wendel J.F."/>
        </authorList>
    </citation>
    <scope>NUCLEOTIDE SEQUENCE [LARGE SCALE GENOMIC DNA]</scope>
    <source>
        <strain evidence="3">0</strain>
        <tissue evidence="3">Leaf</tissue>
    </source>
</reference>
<dbReference type="Proteomes" id="UP000593560">
    <property type="component" value="Unassembled WGS sequence"/>
</dbReference>
<evidence type="ECO:0008006" key="5">
    <source>
        <dbReference type="Google" id="ProtNLM"/>
    </source>
</evidence>
<organism evidence="3 4">
    <name type="scientific">Gossypium harknessii</name>
    <dbReference type="NCBI Taxonomy" id="34285"/>
    <lineage>
        <taxon>Eukaryota</taxon>
        <taxon>Viridiplantae</taxon>
        <taxon>Streptophyta</taxon>
        <taxon>Embryophyta</taxon>
        <taxon>Tracheophyta</taxon>
        <taxon>Spermatophyta</taxon>
        <taxon>Magnoliopsida</taxon>
        <taxon>eudicotyledons</taxon>
        <taxon>Gunneridae</taxon>
        <taxon>Pentapetalae</taxon>
        <taxon>rosids</taxon>
        <taxon>malvids</taxon>
        <taxon>Malvales</taxon>
        <taxon>Malvaceae</taxon>
        <taxon>Malvoideae</taxon>
        <taxon>Gossypium</taxon>
    </lineage>
</organism>
<evidence type="ECO:0000256" key="2">
    <source>
        <dbReference type="ARBA" id="ARBA00038334"/>
    </source>
</evidence>
<dbReference type="GO" id="GO:0016787">
    <property type="term" value="F:hydrolase activity"/>
    <property type="evidence" value="ECO:0007669"/>
    <property type="project" value="UniProtKB-KW"/>
</dbReference>
<dbReference type="SUPFAM" id="SSF53474">
    <property type="entry name" value="alpha/beta-Hydrolases"/>
    <property type="match status" value="1"/>
</dbReference>
<dbReference type="InterPro" id="IPR029058">
    <property type="entry name" value="AB_hydrolase_fold"/>
</dbReference>
<evidence type="ECO:0000313" key="4">
    <source>
        <dbReference type="Proteomes" id="UP000593560"/>
    </source>
</evidence>
<proteinExistence type="inferred from homology"/>
<evidence type="ECO:0000313" key="3">
    <source>
        <dbReference type="EMBL" id="MBA0817185.1"/>
    </source>
</evidence>
<keyword evidence="1" id="KW-0378">Hydrolase</keyword>
<gene>
    <name evidence="3" type="ORF">Gohar_001772</name>
</gene>